<name>A0A3N1D2X8_9ACTN</name>
<dbReference type="RefSeq" id="WP_123667111.1">
    <property type="nucleotide sequence ID" value="NZ_RJKE01000001.1"/>
</dbReference>
<organism evidence="4 5">
    <name type="scientific">Actinocorallia herbida</name>
    <dbReference type="NCBI Taxonomy" id="58109"/>
    <lineage>
        <taxon>Bacteria</taxon>
        <taxon>Bacillati</taxon>
        <taxon>Actinomycetota</taxon>
        <taxon>Actinomycetes</taxon>
        <taxon>Streptosporangiales</taxon>
        <taxon>Thermomonosporaceae</taxon>
        <taxon>Actinocorallia</taxon>
    </lineage>
</organism>
<dbReference type="Gene3D" id="1.10.357.10">
    <property type="entry name" value="Tetracycline Repressor, domain 2"/>
    <property type="match status" value="1"/>
</dbReference>
<dbReference type="Proteomes" id="UP000272400">
    <property type="component" value="Unassembled WGS sequence"/>
</dbReference>
<evidence type="ECO:0000313" key="5">
    <source>
        <dbReference type="Proteomes" id="UP000272400"/>
    </source>
</evidence>
<keyword evidence="1 2" id="KW-0238">DNA-binding</keyword>
<reference evidence="4 5" key="1">
    <citation type="submission" date="2018-11" db="EMBL/GenBank/DDBJ databases">
        <title>Sequencing the genomes of 1000 actinobacteria strains.</title>
        <authorList>
            <person name="Klenk H.-P."/>
        </authorList>
    </citation>
    <scope>NUCLEOTIDE SEQUENCE [LARGE SCALE GENOMIC DNA]</scope>
    <source>
        <strain evidence="4 5">DSM 44254</strain>
    </source>
</reference>
<evidence type="ECO:0000259" key="3">
    <source>
        <dbReference type="PROSITE" id="PS50977"/>
    </source>
</evidence>
<comment type="caution">
    <text evidence="4">The sequence shown here is derived from an EMBL/GenBank/DDBJ whole genome shotgun (WGS) entry which is preliminary data.</text>
</comment>
<dbReference type="SUPFAM" id="SSF46689">
    <property type="entry name" value="Homeodomain-like"/>
    <property type="match status" value="1"/>
</dbReference>
<sequence length="202" mass="22452">MPRRSSSTDPRAVRVRGIIERTALELVTERPVDTISVTELIKTAGVSRQAFYEHFKDRDTAIIAALRGDLLQALDTRTEEIDGVPIVLSSITRLVAERSAHHEHLRGSTLFGAVIDLWREQLAPACGELATRLIQERRDELTAEDHRALSAFILGGVTELVRSWARETAQIPPDRQAELAWQQVRRFVGLQAGPVRTGTSTG</sequence>
<dbReference type="EMBL" id="RJKE01000001">
    <property type="protein sequence ID" value="ROO87879.1"/>
    <property type="molecule type" value="Genomic_DNA"/>
</dbReference>
<gene>
    <name evidence="4" type="ORF">EDD29_5527</name>
</gene>
<feature type="domain" description="HTH tetR-type" evidence="3">
    <location>
        <begin position="13"/>
        <end position="73"/>
    </location>
</feature>
<evidence type="ECO:0000313" key="4">
    <source>
        <dbReference type="EMBL" id="ROO87879.1"/>
    </source>
</evidence>
<evidence type="ECO:0000256" key="1">
    <source>
        <dbReference type="ARBA" id="ARBA00023125"/>
    </source>
</evidence>
<proteinExistence type="predicted"/>
<dbReference type="InterPro" id="IPR009057">
    <property type="entry name" value="Homeodomain-like_sf"/>
</dbReference>
<dbReference type="AlphaFoldDB" id="A0A3N1D2X8"/>
<dbReference type="PROSITE" id="PS50977">
    <property type="entry name" value="HTH_TETR_2"/>
    <property type="match status" value="1"/>
</dbReference>
<protein>
    <submittedName>
        <fullName evidence="4">TetR family transcriptional regulator</fullName>
    </submittedName>
</protein>
<accession>A0A3N1D2X8</accession>
<dbReference type="GO" id="GO:0003677">
    <property type="term" value="F:DNA binding"/>
    <property type="evidence" value="ECO:0007669"/>
    <property type="project" value="UniProtKB-UniRule"/>
</dbReference>
<dbReference type="OrthoDB" id="3193022at2"/>
<keyword evidence="5" id="KW-1185">Reference proteome</keyword>
<dbReference type="InterPro" id="IPR001647">
    <property type="entry name" value="HTH_TetR"/>
</dbReference>
<feature type="DNA-binding region" description="H-T-H motif" evidence="2">
    <location>
        <begin position="36"/>
        <end position="55"/>
    </location>
</feature>
<evidence type="ECO:0000256" key="2">
    <source>
        <dbReference type="PROSITE-ProRule" id="PRU00335"/>
    </source>
</evidence>
<dbReference type="Pfam" id="PF00440">
    <property type="entry name" value="TetR_N"/>
    <property type="match status" value="1"/>
</dbReference>